<dbReference type="GO" id="GO:0008966">
    <property type="term" value="F:phosphoglucosamine mutase activity"/>
    <property type="evidence" value="ECO:0007669"/>
    <property type="project" value="UniProtKB-UniRule"/>
</dbReference>
<evidence type="ECO:0000256" key="2">
    <source>
        <dbReference type="ARBA" id="ARBA00022553"/>
    </source>
</evidence>
<dbReference type="NCBIfam" id="TIGR01455">
    <property type="entry name" value="glmM"/>
    <property type="match status" value="1"/>
</dbReference>
<dbReference type="NCBIfam" id="NF008139">
    <property type="entry name" value="PRK10887.1"/>
    <property type="match status" value="1"/>
</dbReference>
<evidence type="ECO:0000259" key="14">
    <source>
        <dbReference type="Pfam" id="PF02880"/>
    </source>
</evidence>
<name>F5R831_METUF</name>
<evidence type="ECO:0000256" key="5">
    <source>
        <dbReference type="ARBA" id="ARBA00023235"/>
    </source>
</evidence>
<dbReference type="InterPro" id="IPR005846">
    <property type="entry name" value="A-D-PHexomutase_a/b/a-III"/>
</dbReference>
<evidence type="ECO:0000256" key="4">
    <source>
        <dbReference type="ARBA" id="ARBA00022842"/>
    </source>
</evidence>
<feature type="binding site" evidence="8">
    <location>
        <position position="250"/>
    </location>
    <ligand>
        <name>Mg(2+)</name>
        <dbReference type="ChEBI" id="CHEBI:18420"/>
    </ligand>
</feature>
<evidence type="ECO:0000256" key="8">
    <source>
        <dbReference type="HAMAP-Rule" id="MF_01554"/>
    </source>
</evidence>
<evidence type="ECO:0000259" key="11">
    <source>
        <dbReference type="Pfam" id="PF00408"/>
    </source>
</evidence>
<dbReference type="Pfam" id="PF02880">
    <property type="entry name" value="PGM_PMM_III"/>
    <property type="match status" value="1"/>
</dbReference>
<keyword evidence="5 8" id="KW-0413">Isomerase</keyword>
<dbReference type="Gene3D" id="3.30.310.50">
    <property type="entry name" value="Alpha-D-phosphohexomutase, C-terminal domain"/>
    <property type="match status" value="1"/>
</dbReference>
<dbReference type="InterPro" id="IPR016066">
    <property type="entry name" value="A-D-PHexomutase_CS"/>
</dbReference>
<dbReference type="InterPro" id="IPR005841">
    <property type="entry name" value="Alpha-D-phosphohexomutase_SF"/>
</dbReference>
<keyword evidence="3 8" id="KW-0479">Metal-binding</keyword>
<dbReference type="HAMAP" id="MF_01554_B">
    <property type="entry name" value="GlmM_B"/>
    <property type="match status" value="1"/>
</dbReference>
<dbReference type="InterPro" id="IPR050060">
    <property type="entry name" value="Phosphoglucosamine_mutase"/>
</dbReference>
<dbReference type="GO" id="GO:0000287">
    <property type="term" value="F:magnesium ion binding"/>
    <property type="evidence" value="ECO:0007669"/>
    <property type="project" value="UniProtKB-UniRule"/>
</dbReference>
<evidence type="ECO:0000256" key="1">
    <source>
        <dbReference type="ARBA" id="ARBA00010231"/>
    </source>
</evidence>
<keyword evidence="4 8" id="KW-0460">Magnesium</keyword>
<accession>F5R831</accession>
<evidence type="ECO:0000259" key="13">
    <source>
        <dbReference type="Pfam" id="PF02879"/>
    </source>
</evidence>
<evidence type="ECO:0000313" key="15">
    <source>
        <dbReference type="EMBL" id="EGK73209.1"/>
    </source>
</evidence>
<dbReference type="SUPFAM" id="SSF53738">
    <property type="entry name" value="Phosphoglucomutase, first 3 domains"/>
    <property type="match status" value="3"/>
</dbReference>
<dbReference type="GO" id="GO:0005975">
    <property type="term" value="P:carbohydrate metabolic process"/>
    <property type="evidence" value="ECO:0007669"/>
    <property type="project" value="InterPro"/>
</dbReference>
<dbReference type="Pfam" id="PF02879">
    <property type="entry name" value="PGM_PMM_II"/>
    <property type="match status" value="1"/>
</dbReference>
<sequence>MSRRYFGTDGVRGRVGQAPITPDFVMRLGYAAGRALVATEHLPAGEHPAVLIGKDTRVSGYMLEAALEAGFAAAGVDTVLAKVVPTPAVAYLTRALRLQAGVVISASHNPFEDNGIKFFSARGTKLPDEVELQIEALLDEPMGCMESSRLGKARRIEDAPGRYIEFCKSTFPTELDLRGLKIALDCAHGAAYSIAPKVFHELGAEVVTVGCSPNGMNINDGVGATVPKSLSEAVRAHGAHIGISLDGDADRLMMCDASGRVYDGDELLYVIAGQRLREGRLNGVVGTLMTNLALEHALNEMGVGLARAKVGDRYVLETLHQQGWRLGGENSGHIIDLDRHTTGDGIVAALQVLAALQYQNVGLDQACAGLKLYPQKLVNVKLRPGFDWKAANSIDRARTEVEQELAQRGRVLLRPSGTEPLLRVMVEGQDADEVSRLARRLAEVVESAMAA</sequence>
<feature type="active site" description="Phosphoserine intermediate" evidence="8">
    <location>
        <position position="107"/>
    </location>
</feature>
<dbReference type="Gene3D" id="3.40.120.10">
    <property type="entry name" value="Alpha-D-Glucose-1,6-Bisphosphate, subunit A, domain 3"/>
    <property type="match status" value="3"/>
</dbReference>
<reference evidence="15 16" key="1">
    <citation type="journal article" date="2011" name="J. Bacteriol.">
        <title>Genome sequence of Methyloversatilis universalis FAM5T, a methylotrophic representative of the order Rhodocyclales.</title>
        <authorList>
            <person name="Kittichotirat W."/>
            <person name="Good N.M."/>
            <person name="Hall R."/>
            <person name="Bringel F."/>
            <person name="Lajus A."/>
            <person name="Medigue C."/>
            <person name="Smalley N.E."/>
            <person name="Beck D."/>
            <person name="Bumgarner R."/>
            <person name="Vuilleumier S."/>
            <person name="Kalyuzhnaya M.G."/>
        </authorList>
    </citation>
    <scope>NUCLEOTIDE SEQUENCE [LARGE SCALE GENOMIC DNA]</scope>
    <source>
        <strain evidence="16">ATCC BAA-1314 / JCM 13912 / FAM5</strain>
    </source>
</reference>
<dbReference type="EMBL" id="AFHG01000029">
    <property type="protein sequence ID" value="EGK73209.1"/>
    <property type="molecule type" value="Genomic_DNA"/>
</dbReference>
<organism evidence="15 16">
    <name type="scientific">Methyloversatilis universalis (strain ATCC BAA-1314 / DSM 25237 / JCM 13912 / CCUG 52030 / FAM5)</name>
    <dbReference type="NCBI Taxonomy" id="1000565"/>
    <lineage>
        <taxon>Bacteria</taxon>
        <taxon>Pseudomonadati</taxon>
        <taxon>Pseudomonadota</taxon>
        <taxon>Betaproteobacteria</taxon>
        <taxon>Nitrosomonadales</taxon>
        <taxon>Sterolibacteriaceae</taxon>
        <taxon>Methyloversatilis</taxon>
    </lineage>
</organism>
<dbReference type="GO" id="GO:0006048">
    <property type="term" value="P:UDP-N-acetylglucosamine biosynthetic process"/>
    <property type="evidence" value="ECO:0007669"/>
    <property type="project" value="TreeGrafter"/>
</dbReference>
<evidence type="ECO:0000256" key="9">
    <source>
        <dbReference type="RuleBase" id="RU004326"/>
    </source>
</evidence>
<dbReference type="GO" id="GO:0009252">
    <property type="term" value="P:peptidoglycan biosynthetic process"/>
    <property type="evidence" value="ECO:0007669"/>
    <property type="project" value="TreeGrafter"/>
</dbReference>
<dbReference type="OrthoDB" id="9803322at2"/>
<dbReference type="InterPro" id="IPR005845">
    <property type="entry name" value="A-D-PHexomutase_a/b/a-II"/>
</dbReference>
<feature type="domain" description="Alpha-D-phosphohexomutase alpha/beta/alpha" evidence="12">
    <location>
        <begin position="3"/>
        <end position="139"/>
    </location>
</feature>
<dbReference type="InterPro" id="IPR005844">
    <property type="entry name" value="A-D-PHexomutase_a/b/a-I"/>
</dbReference>
<dbReference type="GO" id="GO:0005829">
    <property type="term" value="C:cytosol"/>
    <property type="evidence" value="ECO:0007669"/>
    <property type="project" value="TreeGrafter"/>
</dbReference>
<feature type="modified residue" description="Phosphoserine" evidence="8">
    <location>
        <position position="107"/>
    </location>
</feature>
<dbReference type="Pfam" id="PF02878">
    <property type="entry name" value="PGM_PMM_I"/>
    <property type="match status" value="1"/>
</dbReference>
<dbReference type="eggNOG" id="COG1109">
    <property type="taxonomic scope" value="Bacteria"/>
</dbReference>
<dbReference type="Pfam" id="PF00408">
    <property type="entry name" value="PGM_PMM_IV"/>
    <property type="match status" value="1"/>
</dbReference>
<dbReference type="InterPro" id="IPR006352">
    <property type="entry name" value="GlmM_bact"/>
</dbReference>
<dbReference type="Proteomes" id="UP000005019">
    <property type="component" value="Unassembled WGS sequence"/>
</dbReference>
<protein>
    <recommendedName>
        <fullName evidence="7 8">Phosphoglucosamine mutase</fullName>
        <ecNumber evidence="6 8">5.4.2.10</ecNumber>
    </recommendedName>
</protein>
<dbReference type="CDD" id="cd05802">
    <property type="entry name" value="GlmM"/>
    <property type="match status" value="1"/>
</dbReference>
<evidence type="ECO:0000256" key="3">
    <source>
        <dbReference type="ARBA" id="ARBA00022723"/>
    </source>
</evidence>
<comment type="function">
    <text evidence="8 10">Catalyzes the conversion of glucosamine-6-phosphate to glucosamine-1-phosphate.</text>
</comment>
<dbReference type="AlphaFoldDB" id="F5R831"/>
<feature type="domain" description="Alpha-D-phosphohexomutase alpha/beta/alpha" evidence="14">
    <location>
        <begin position="263"/>
        <end position="368"/>
    </location>
</feature>
<comment type="cofactor">
    <cofactor evidence="8">
        <name>Mg(2+)</name>
        <dbReference type="ChEBI" id="CHEBI:18420"/>
    </cofactor>
    <text evidence="8">Binds 1 Mg(2+) ion per subunit.</text>
</comment>
<feature type="binding site" description="via phosphate group" evidence="8">
    <location>
        <position position="107"/>
    </location>
    <ligand>
        <name>Mg(2+)</name>
        <dbReference type="ChEBI" id="CHEBI:18420"/>
    </ligand>
</feature>
<comment type="catalytic activity">
    <reaction evidence="8 10">
        <text>alpha-D-glucosamine 1-phosphate = D-glucosamine 6-phosphate</text>
        <dbReference type="Rhea" id="RHEA:23424"/>
        <dbReference type="ChEBI" id="CHEBI:58516"/>
        <dbReference type="ChEBI" id="CHEBI:58725"/>
        <dbReference type="EC" id="5.4.2.10"/>
    </reaction>
</comment>
<dbReference type="RefSeq" id="WP_008058272.1">
    <property type="nucleotide sequence ID" value="NZ_AFHG01000029.1"/>
</dbReference>
<dbReference type="FunFam" id="3.40.120.10:FF:000002">
    <property type="entry name" value="Phosphoglucosamine mutase"/>
    <property type="match status" value="1"/>
</dbReference>
<dbReference type="SUPFAM" id="SSF55957">
    <property type="entry name" value="Phosphoglucomutase, C-terminal domain"/>
    <property type="match status" value="1"/>
</dbReference>
<dbReference type="InterPro" id="IPR036900">
    <property type="entry name" value="A-D-PHexomutase_C_sf"/>
</dbReference>
<dbReference type="InterPro" id="IPR005843">
    <property type="entry name" value="A-D-PHexomutase_C"/>
</dbReference>
<comment type="PTM">
    <text evidence="8">Activated by phosphorylation.</text>
</comment>
<feature type="binding site" evidence="8">
    <location>
        <position position="246"/>
    </location>
    <ligand>
        <name>Mg(2+)</name>
        <dbReference type="ChEBI" id="CHEBI:18420"/>
    </ligand>
</feature>
<gene>
    <name evidence="8" type="primary">glmM</name>
    <name evidence="15" type="ORF">METUNv1_00382</name>
</gene>
<evidence type="ECO:0000256" key="6">
    <source>
        <dbReference type="ARBA" id="ARBA00066330"/>
    </source>
</evidence>
<proteinExistence type="inferred from homology"/>
<dbReference type="InterPro" id="IPR016055">
    <property type="entry name" value="A-D-PHexomutase_a/b/a-I/II/III"/>
</dbReference>
<evidence type="ECO:0000313" key="16">
    <source>
        <dbReference type="Proteomes" id="UP000005019"/>
    </source>
</evidence>
<dbReference type="STRING" id="1000565.METUNv1_00382"/>
<keyword evidence="16" id="KW-1185">Reference proteome</keyword>
<dbReference type="PROSITE" id="PS00710">
    <property type="entry name" value="PGM_PMM"/>
    <property type="match status" value="1"/>
</dbReference>
<dbReference type="PANTHER" id="PTHR42946:SF1">
    <property type="entry name" value="PHOSPHOGLUCOMUTASE (ALPHA-D-GLUCOSE-1,6-BISPHOSPHATE-DEPENDENT)"/>
    <property type="match status" value="1"/>
</dbReference>
<feature type="domain" description="Alpha-D-phosphohexomutase C-terminal" evidence="11">
    <location>
        <begin position="377"/>
        <end position="443"/>
    </location>
</feature>
<feature type="binding site" evidence="8">
    <location>
        <position position="248"/>
    </location>
    <ligand>
        <name>Mg(2+)</name>
        <dbReference type="ChEBI" id="CHEBI:18420"/>
    </ligand>
</feature>
<dbReference type="EC" id="5.4.2.10" evidence="6 8"/>
<keyword evidence="2 8" id="KW-0597">Phosphoprotein</keyword>
<evidence type="ECO:0000256" key="7">
    <source>
        <dbReference type="ARBA" id="ARBA00068193"/>
    </source>
</evidence>
<dbReference type="FunFam" id="3.40.120.10:FF:000001">
    <property type="entry name" value="Phosphoglucosamine mutase"/>
    <property type="match status" value="1"/>
</dbReference>
<dbReference type="PANTHER" id="PTHR42946">
    <property type="entry name" value="PHOSPHOHEXOSE MUTASE"/>
    <property type="match status" value="1"/>
</dbReference>
<comment type="similarity">
    <text evidence="1 8 9">Belongs to the phosphohexose mutase family.</text>
</comment>
<dbReference type="GO" id="GO:0004615">
    <property type="term" value="F:phosphomannomutase activity"/>
    <property type="evidence" value="ECO:0007669"/>
    <property type="project" value="TreeGrafter"/>
</dbReference>
<feature type="domain" description="Alpha-D-phosphohexomutase alpha/beta/alpha" evidence="13">
    <location>
        <begin position="162"/>
        <end position="259"/>
    </location>
</feature>
<dbReference type="FunFam" id="3.30.310.50:FF:000001">
    <property type="entry name" value="Phosphoglucosamine mutase"/>
    <property type="match status" value="1"/>
</dbReference>
<dbReference type="PRINTS" id="PR00509">
    <property type="entry name" value="PGMPMM"/>
</dbReference>
<evidence type="ECO:0000259" key="12">
    <source>
        <dbReference type="Pfam" id="PF02878"/>
    </source>
</evidence>
<evidence type="ECO:0000256" key="10">
    <source>
        <dbReference type="RuleBase" id="RU004327"/>
    </source>
</evidence>
<comment type="caution">
    <text evidence="15">The sequence shown here is derived from an EMBL/GenBank/DDBJ whole genome shotgun (WGS) entry which is preliminary data.</text>
</comment>